<protein>
    <submittedName>
        <fullName evidence="1">Uncharacterized protein</fullName>
    </submittedName>
</protein>
<organism evidence="1 2">
    <name type="scientific">Laodelphax striatellus</name>
    <name type="common">Small brown planthopper</name>
    <name type="synonym">Delphax striatella</name>
    <dbReference type="NCBI Taxonomy" id="195883"/>
    <lineage>
        <taxon>Eukaryota</taxon>
        <taxon>Metazoa</taxon>
        <taxon>Ecdysozoa</taxon>
        <taxon>Arthropoda</taxon>
        <taxon>Hexapoda</taxon>
        <taxon>Insecta</taxon>
        <taxon>Pterygota</taxon>
        <taxon>Neoptera</taxon>
        <taxon>Paraneoptera</taxon>
        <taxon>Hemiptera</taxon>
        <taxon>Auchenorrhyncha</taxon>
        <taxon>Fulgoroidea</taxon>
        <taxon>Delphacidae</taxon>
        <taxon>Criomorphinae</taxon>
        <taxon>Laodelphax</taxon>
    </lineage>
</organism>
<evidence type="ECO:0000313" key="2">
    <source>
        <dbReference type="Proteomes" id="UP000291343"/>
    </source>
</evidence>
<accession>A0A482WTX6</accession>
<evidence type="ECO:0000313" key="1">
    <source>
        <dbReference type="EMBL" id="RZF36928.1"/>
    </source>
</evidence>
<dbReference type="InParanoid" id="A0A482WTX6"/>
<proteinExistence type="predicted"/>
<dbReference type="Proteomes" id="UP000291343">
    <property type="component" value="Unassembled WGS sequence"/>
</dbReference>
<dbReference type="EMBL" id="QKKF02025464">
    <property type="protein sequence ID" value="RZF36928.1"/>
    <property type="molecule type" value="Genomic_DNA"/>
</dbReference>
<dbReference type="AlphaFoldDB" id="A0A482WTX6"/>
<keyword evidence="2" id="KW-1185">Reference proteome</keyword>
<reference evidence="1 2" key="1">
    <citation type="journal article" date="2017" name="Gigascience">
        <title>Genome sequence of the small brown planthopper, Laodelphax striatellus.</title>
        <authorList>
            <person name="Zhu J."/>
            <person name="Jiang F."/>
            <person name="Wang X."/>
            <person name="Yang P."/>
            <person name="Bao Y."/>
            <person name="Zhao W."/>
            <person name="Wang W."/>
            <person name="Lu H."/>
            <person name="Wang Q."/>
            <person name="Cui N."/>
            <person name="Li J."/>
            <person name="Chen X."/>
            <person name="Luo L."/>
            <person name="Yu J."/>
            <person name="Kang L."/>
            <person name="Cui F."/>
        </authorList>
    </citation>
    <scope>NUCLEOTIDE SEQUENCE [LARGE SCALE GENOMIC DNA]</scope>
    <source>
        <strain evidence="1">Lst14</strain>
    </source>
</reference>
<gene>
    <name evidence="1" type="ORF">LSTR_LSTR004616</name>
</gene>
<sequence>MSNRVIKQEETGILKDAGCGLSLWWWPVGDAQQHCAANDLCDSARLFSSDFVFSFLPRSGTGQAIRVLCARCLCEFDYSESSACVTYHYHYTATTLLCIDSNITSKYQNRAPAFNKHRF</sequence>
<comment type="caution">
    <text evidence="1">The sequence shown here is derived from an EMBL/GenBank/DDBJ whole genome shotgun (WGS) entry which is preliminary data.</text>
</comment>
<name>A0A482WTX6_LAOST</name>